<protein>
    <recommendedName>
        <fullName evidence="1">Endonuclease/exonuclease/phosphatase domain-containing protein</fullName>
    </recommendedName>
</protein>
<dbReference type="PANTHER" id="PTHR33776:SF4">
    <property type="entry name" value="ENDONUCLEASE_EXONUCLEASE_PHOSPHATASE DOMAIN-CONTAINING PROTEIN"/>
    <property type="match status" value="1"/>
</dbReference>
<keyword evidence="3" id="KW-1185">Reference proteome</keyword>
<dbReference type="Proteomes" id="UP001159405">
    <property type="component" value="Unassembled WGS sequence"/>
</dbReference>
<evidence type="ECO:0000313" key="3">
    <source>
        <dbReference type="Proteomes" id="UP001159405"/>
    </source>
</evidence>
<sequence length="257" mass="29498">MASIPDHTLPFNALDDYSFNLAIYELQHGPVRYDPERLSSLNYDPLFSSHNLSLTRSDDMDPDVNFCTGDVHCDYYIEDKFNEMLRNDNLCDEDFSLLHLNIRSLQRNLNTISILLTCLNIKFSLIGVSETWLNDYSTGVGIDGFNFIHKHRPNRTGGGVGLYISDNLDFKIRADLSFDDIDVAESLFIEISRPYEKNTIGGVIYRPPNQRVGDFVSKHNNLLAKISRENKMCFIMGDFNLNLINFQHHQNTGEFLD</sequence>
<reference evidence="2 3" key="1">
    <citation type="submission" date="2022-05" db="EMBL/GenBank/DDBJ databases">
        <authorList>
            <consortium name="Genoscope - CEA"/>
            <person name="William W."/>
        </authorList>
    </citation>
    <scope>NUCLEOTIDE SEQUENCE [LARGE SCALE GENOMIC DNA]</scope>
</reference>
<organism evidence="2 3">
    <name type="scientific">Porites lobata</name>
    <dbReference type="NCBI Taxonomy" id="104759"/>
    <lineage>
        <taxon>Eukaryota</taxon>
        <taxon>Metazoa</taxon>
        <taxon>Cnidaria</taxon>
        <taxon>Anthozoa</taxon>
        <taxon>Hexacorallia</taxon>
        <taxon>Scleractinia</taxon>
        <taxon>Fungiina</taxon>
        <taxon>Poritidae</taxon>
        <taxon>Porites</taxon>
    </lineage>
</organism>
<evidence type="ECO:0000259" key="1">
    <source>
        <dbReference type="Pfam" id="PF03372"/>
    </source>
</evidence>
<comment type="caution">
    <text evidence="2">The sequence shown here is derived from an EMBL/GenBank/DDBJ whole genome shotgun (WGS) entry which is preliminary data.</text>
</comment>
<name>A0ABN8P482_9CNID</name>
<proteinExistence type="predicted"/>
<dbReference type="SUPFAM" id="SSF56219">
    <property type="entry name" value="DNase I-like"/>
    <property type="match status" value="1"/>
</dbReference>
<accession>A0ABN8P482</accession>
<dbReference type="InterPro" id="IPR005135">
    <property type="entry name" value="Endo/exonuclease/phosphatase"/>
</dbReference>
<gene>
    <name evidence="2" type="ORF">PLOB_00036654</name>
</gene>
<feature type="non-terminal residue" evidence="2">
    <location>
        <position position="257"/>
    </location>
</feature>
<feature type="domain" description="Endonuclease/exonuclease/phosphatase" evidence="1">
    <location>
        <begin position="122"/>
        <end position="241"/>
    </location>
</feature>
<dbReference type="Gene3D" id="3.60.10.10">
    <property type="entry name" value="Endonuclease/exonuclease/phosphatase"/>
    <property type="match status" value="1"/>
</dbReference>
<dbReference type="PANTHER" id="PTHR33776">
    <property type="entry name" value="ENDO/EXONUCLEASE/PHOSPHATASE DOMAIN-CONTAINING PROTEIN"/>
    <property type="match status" value="1"/>
</dbReference>
<dbReference type="Pfam" id="PF03372">
    <property type="entry name" value="Exo_endo_phos"/>
    <property type="match status" value="1"/>
</dbReference>
<dbReference type="InterPro" id="IPR036691">
    <property type="entry name" value="Endo/exonu/phosph_ase_sf"/>
</dbReference>
<evidence type="ECO:0000313" key="2">
    <source>
        <dbReference type="EMBL" id="CAH3133131.1"/>
    </source>
</evidence>
<dbReference type="EMBL" id="CALNXK010000052">
    <property type="protein sequence ID" value="CAH3133131.1"/>
    <property type="molecule type" value="Genomic_DNA"/>
</dbReference>